<name>A0A397SGN9_9GLOM</name>
<organism evidence="2 3">
    <name type="scientific">Glomus cerebriforme</name>
    <dbReference type="NCBI Taxonomy" id="658196"/>
    <lineage>
        <taxon>Eukaryota</taxon>
        <taxon>Fungi</taxon>
        <taxon>Fungi incertae sedis</taxon>
        <taxon>Mucoromycota</taxon>
        <taxon>Glomeromycotina</taxon>
        <taxon>Glomeromycetes</taxon>
        <taxon>Glomerales</taxon>
        <taxon>Glomeraceae</taxon>
        <taxon>Glomus</taxon>
    </lineage>
</organism>
<evidence type="ECO:0000313" key="2">
    <source>
        <dbReference type="EMBL" id="RIA83385.1"/>
    </source>
</evidence>
<keyword evidence="3" id="KW-1185">Reference proteome</keyword>
<dbReference type="SUPFAM" id="SSF56112">
    <property type="entry name" value="Protein kinase-like (PK-like)"/>
    <property type="match status" value="1"/>
</dbReference>
<reference evidence="2 3" key="1">
    <citation type="submission" date="2018-06" db="EMBL/GenBank/DDBJ databases">
        <title>Comparative genomics reveals the genomic features of Rhizophagus irregularis, R. cerebriforme, R. diaphanum and Gigaspora rosea, and their symbiotic lifestyle signature.</title>
        <authorList>
            <person name="Morin E."/>
            <person name="San Clemente H."/>
            <person name="Chen E.C.H."/>
            <person name="De La Providencia I."/>
            <person name="Hainaut M."/>
            <person name="Kuo A."/>
            <person name="Kohler A."/>
            <person name="Murat C."/>
            <person name="Tang N."/>
            <person name="Roy S."/>
            <person name="Loubradou J."/>
            <person name="Henrissat B."/>
            <person name="Grigoriev I.V."/>
            <person name="Corradi N."/>
            <person name="Roux C."/>
            <person name="Martin F.M."/>
        </authorList>
    </citation>
    <scope>NUCLEOTIDE SEQUENCE [LARGE SCALE GENOMIC DNA]</scope>
    <source>
        <strain evidence="2 3">DAOM 227022</strain>
    </source>
</reference>
<dbReference type="InterPro" id="IPR006597">
    <property type="entry name" value="Sel1-like"/>
</dbReference>
<dbReference type="SMART" id="SM00671">
    <property type="entry name" value="SEL1"/>
    <property type="match status" value="5"/>
</dbReference>
<proteinExistence type="predicted"/>
<dbReference type="InterPro" id="IPR011009">
    <property type="entry name" value="Kinase-like_dom_sf"/>
</dbReference>
<dbReference type="PANTHER" id="PTHR43628">
    <property type="entry name" value="ACTIVATOR OF C KINASE PROTEIN 1-RELATED"/>
    <property type="match status" value="1"/>
</dbReference>
<dbReference type="InterPro" id="IPR000719">
    <property type="entry name" value="Prot_kinase_dom"/>
</dbReference>
<dbReference type="PROSITE" id="PS50011">
    <property type="entry name" value="PROTEIN_KINASE_DOM"/>
    <property type="match status" value="1"/>
</dbReference>
<feature type="domain" description="Protein kinase" evidence="1">
    <location>
        <begin position="150"/>
        <end position="480"/>
    </location>
</feature>
<dbReference type="PANTHER" id="PTHR43628:SF1">
    <property type="entry name" value="CHITIN SYNTHASE REGULATORY FACTOR 2-RELATED"/>
    <property type="match status" value="1"/>
</dbReference>
<accession>A0A397SGN9</accession>
<dbReference type="InterPro" id="IPR011990">
    <property type="entry name" value="TPR-like_helical_dom_sf"/>
</dbReference>
<dbReference type="AlphaFoldDB" id="A0A397SGN9"/>
<dbReference type="Gene3D" id="1.10.510.10">
    <property type="entry name" value="Transferase(Phosphotransferase) domain 1"/>
    <property type="match status" value="2"/>
</dbReference>
<dbReference type="GO" id="GO:0005524">
    <property type="term" value="F:ATP binding"/>
    <property type="evidence" value="ECO:0007669"/>
    <property type="project" value="InterPro"/>
</dbReference>
<evidence type="ECO:0000259" key="1">
    <source>
        <dbReference type="PROSITE" id="PS50011"/>
    </source>
</evidence>
<dbReference type="Pfam" id="PF00069">
    <property type="entry name" value="Pkinase"/>
    <property type="match status" value="1"/>
</dbReference>
<comment type="caution">
    <text evidence="2">The sequence shown here is derived from an EMBL/GenBank/DDBJ whole genome shotgun (WGS) entry which is preliminary data.</text>
</comment>
<sequence>MSTLININAAENGDKSAMNNLATCYYNGKGTEKNLEKAFYWYQKAAEDGNEAAMINLAALAESGNKVAMNNLANCLFNGEGTEKNLEKAFYWYQKAAENNETFTVNNLAVCYKTVVCYKNGEEIENNLEKAFYWYQKAAVNNETFAVNNLAVCYKIGKGTEKNLEKAFYWFQKAAENGDKIAMDNLVVCYKNSEGVEINLEKAFYWYQKAAESNKITSFYFEICKECYQPYTDNYCWCQQYGPIYSWNFDKQQWNRWNSQTGYEVILKNFNNSSSLHNKFFSEWKHHYNLMSYAKEGSLRKSLPNIVKFKWQYKLQLLENIIFGLKIMHESDLAHCDLHDGNILISDNYETYIIDLGLCKPINDLQEKGDKLYGVVPYMAPEVLRNQPYTLASDIYRERPDIIENTPKCYIELMEKCWDSDPFKRPTIIDLKNIISQWLRCINEYYRLNNENEEIYQVGTEFDSKSKSDMFEFVEANDALMQKQVSTSNTSITQFHSQVCYTSHLFTESSECLDCKI</sequence>
<dbReference type="EMBL" id="QKYT01000576">
    <property type="protein sequence ID" value="RIA83385.1"/>
    <property type="molecule type" value="Genomic_DNA"/>
</dbReference>
<gene>
    <name evidence="2" type="ORF">C1645_833896</name>
</gene>
<protein>
    <recommendedName>
        <fullName evidence="1">Protein kinase domain-containing protein</fullName>
    </recommendedName>
</protein>
<dbReference type="Gene3D" id="1.25.40.10">
    <property type="entry name" value="Tetratricopeptide repeat domain"/>
    <property type="match status" value="2"/>
</dbReference>
<dbReference type="InterPro" id="IPR052945">
    <property type="entry name" value="Mitotic_Regulator"/>
</dbReference>
<dbReference type="Pfam" id="PF08238">
    <property type="entry name" value="Sel1"/>
    <property type="match status" value="5"/>
</dbReference>
<dbReference type="OrthoDB" id="2447031at2759"/>
<dbReference type="SUPFAM" id="SSF81901">
    <property type="entry name" value="HCP-like"/>
    <property type="match status" value="2"/>
</dbReference>
<evidence type="ECO:0000313" key="3">
    <source>
        <dbReference type="Proteomes" id="UP000265703"/>
    </source>
</evidence>
<dbReference type="GO" id="GO:0004672">
    <property type="term" value="F:protein kinase activity"/>
    <property type="evidence" value="ECO:0007669"/>
    <property type="project" value="InterPro"/>
</dbReference>
<dbReference type="Proteomes" id="UP000265703">
    <property type="component" value="Unassembled WGS sequence"/>
</dbReference>